<proteinExistence type="predicted"/>
<reference evidence="1 2" key="2">
    <citation type="journal article" date="2011" name="Mol. Biol. Evol.">
        <title>Unity in variety--the pan-genome of the Chlamydiae.</title>
        <authorList>
            <person name="Collingro A."/>
            <person name="Tischler P."/>
            <person name="Weinmaier T."/>
            <person name="Penz T."/>
            <person name="Heinz E."/>
            <person name="Brunham R.C."/>
            <person name="Read T.D."/>
            <person name="Bavoil P.M."/>
            <person name="Sachse K."/>
            <person name="Kahane S."/>
            <person name="Friedman M.G."/>
            <person name="Rattei T."/>
            <person name="Myers G.S."/>
            <person name="Horn M."/>
        </authorList>
    </citation>
    <scope>NUCLEOTIDE SEQUENCE [LARGE SCALE GENOMIC DNA]</scope>
    <source>
        <strain evidence="2">ATCC VR-1471 / Z</strain>
    </source>
</reference>
<dbReference type="STRING" id="331113.SNE_A16010"/>
<reference key="1">
    <citation type="journal article" date="2011" name="Mol. Biol. Evol.">
        <title>Unity in variety -- the pan-genome of the Chlamydiae.</title>
        <authorList>
            <person name="Collingro A."/>
            <person name="Tischler P."/>
            <person name="Weinmaier T."/>
            <person name="Penz T."/>
            <person name="Heinz E."/>
            <person name="Brunham R.C."/>
            <person name="Read T.D."/>
            <person name="Bavoil P.M."/>
            <person name="Sachse K."/>
            <person name="Kahane S."/>
            <person name="Friedman M.G."/>
            <person name="Rattei T."/>
            <person name="Myers G.S.A."/>
            <person name="Horn M."/>
        </authorList>
    </citation>
    <scope>NUCLEOTIDE SEQUENCE</scope>
    <source>
        <strain>Z</strain>
    </source>
</reference>
<protein>
    <submittedName>
        <fullName evidence="1">Uncharacterized protein</fullName>
    </submittedName>
</protein>
<accession>F8L9E8</accession>
<dbReference type="HOGENOM" id="CLU_891091_0_0_0"/>
<organism evidence="1 2">
    <name type="scientific">Simkania negevensis (strain ATCC VR-1471 / DSM 27360 / Z)</name>
    <dbReference type="NCBI Taxonomy" id="331113"/>
    <lineage>
        <taxon>Bacteria</taxon>
        <taxon>Pseudomonadati</taxon>
        <taxon>Chlamydiota</taxon>
        <taxon>Chlamydiia</taxon>
        <taxon>Parachlamydiales</taxon>
        <taxon>Simkaniaceae</taxon>
        <taxon>Simkania</taxon>
    </lineage>
</organism>
<dbReference type="KEGG" id="sng:SNE_A16010"/>
<dbReference type="EMBL" id="FR872582">
    <property type="protein sequence ID" value="CCB89478.1"/>
    <property type="molecule type" value="Genomic_DNA"/>
</dbReference>
<name>F8L9E8_SIMNZ</name>
<keyword evidence="2" id="KW-1185">Reference proteome</keyword>
<evidence type="ECO:0000313" key="1">
    <source>
        <dbReference type="EMBL" id="CCB89478.1"/>
    </source>
</evidence>
<dbReference type="Proteomes" id="UP000000496">
    <property type="component" value="Chromosome gsn.131"/>
</dbReference>
<dbReference type="AlphaFoldDB" id="F8L9E8"/>
<sequence>MNLGVSPGTISGTGGSLVGRVQTPYGVIERTSNTTKMGDVMLKRGVNPTATMALLEKIGHQNGLIEASSGTMSYQASTGANVTVKPILGQTARDQAKALAGNENRYPVAWVHVDGDIKLATFDTTTHELKFENHSIHTLQMGRMMVENGVDPKATRALAQAIGAKTDRFDQYTGAMTFDVNGTDTTVTPILTQAERNVAKVVVPKGSYPVATMTRAGVTTLLVYNTESEKIQKLTIPHNLPANISTYQLHGQVPHLLTGVNAAMATNGVPMGLRMSVIAYLQEQGVSSVISDSSEGRFTVTLNSGETFSTGY</sequence>
<evidence type="ECO:0000313" key="2">
    <source>
        <dbReference type="Proteomes" id="UP000000496"/>
    </source>
</evidence>
<gene>
    <name evidence="1" type="ordered locus">SNE_A16010</name>
</gene>